<keyword evidence="6" id="KW-0813">Transport</keyword>
<feature type="transmembrane region" description="Helical" evidence="7">
    <location>
        <begin position="42"/>
        <end position="68"/>
    </location>
</feature>
<dbReference type="PANTHER" id="PTHR30625:SF17">
    <property type="entry name" value="TOLQ-RELATED"/>
    <property type="match status" value="1"/>
</dbReference>
<comment type="subcellular location">
    <subcellularLocation>
        <location evidence="1">Cell membrane</location>
        <topology evidence="1">Multi-pass membrane protein</topology>
    </subcellularLocation>
    <subcellularLocation>
        <location evidence="6">Membrane</location>
        <topology evidence="6">Multi-pass membrane protein</topology>
    </subcellularLocation>
</comment>
<dbReference type="KEGG" id="uam:UABAM_02024"/>
<dbReference type="PANTHER" id="PTHR30625">
    <property type="entry name" value="PROTEIN TOLQ"/>
    <property type="match status" value="1"/>
</dbReference>
<gene>
    <name evidence="10" type="ORF">UABAM_02024</name>
</gene>
<evidence type="ECO:0000313" key="11">
    <source>
        <dbReference type="Proteomes" id="UP000326354"/>
    </source>
</evidence>
<dbReference type="AlphaFoldDB" id="A0A5S9F2X6"/>
<protein>
    <submittedName>
        <fullName evidence="10">TolQ protein</fullName>
    </submittedName>
</protein>
<name>A0A5S9F2X6_UABAM</name>
<feature type="chain" id="PRO_5025035050" evidence="8">
    <location>
        <begin position="27"/>
        <end position="243"/>
    </location>
</feature>
<feature type="transmembrane region" description="Helical" evidence="7">
    <location>
        <begin position="193"/>
        <end position="217"/>
    </location>
</feature>
<keyword evidence="6" id="KW-0653">Protein transport</keyword>
<feature type="transmembrane region" description="Helical" evidence="7">
    <location>
        <begin position="153"/>
        <end position="173"/>
    </location>
</feature>
<evidence type="ECO:0000256" key="4">
    <source>
        <dbReference type="ARBA" id="ARBA00022989"/>
    </source>
</evidence>
<reference evidence="10 11" key="1">
    <citation type="submission" date="2019-08" db="EMBL/GenBank/DDBJ databases">
        <title>Complete genome sequence of Candidatus Uab amorphum.</title>
        <authorList>
            <person name="Shiratori T."/>
            <person name="Suzuki S."/>
            <person name="Kakizawa Y."/>
            <person name="Ishida K."/>
        </authorList>
    </citation>
    <scope>NUCLEOTIDE SEQUENCE [LARGE SCALE GENOMIC DNA]</scope>
    <source>
        <strain evidence="10 11">SRT547</strain>
    </source>
</reference>
<dbReference type="Proteomes" id="UP000326354">
    <property type="component" value="Chromosome"/>
</dbReference>
<accession>A0A5S9F2X6</accession>
<evidence type="ECO:0000256" key="7">
    <source>
        <dbReference type="SAM" id="Phobius"/>
    </source>
</evidence>
<dbReference type="InterPro" id="IPR050790">
    <property type="entry name" value="ExbB/TolQ_transport"/>
</dbReference>
<proteinExistence type="inferred from homology"/>
<feature type="signal peptide" evidence="8">
    <location>
        <begin position="1"/>
        <end position="26"/>
    </location>
</feature>
<dbReference type="EMBL" id="AP019860">
    <property type="protein sequence ID" value="BBM83671.1"/>
    <property type="molecule type" value="Genomic_DNA"/>
</dbReference>
<feature type="domain" description="MotA/TolQ/ExbB proton channel" evidence="9">
    <location>
        <begin position="127"/>
        <end position="228"/>
    </location>
</feature>
<evidence type="ECO:0000313" key="10">
    <source>
        <dbReference type="EMBL" id="BBM83671.1"/>
    </source>
</evidence>
<evidence type="ECO:0000259" key="9">
    <source>
        <dbReference type="Pfam" id="PF01618"/>
    </source>
</evidence>
<dbReference type="Pfam" id="PF01618">
    <property type="entry name" value="MotA_ExbB"/>
    <property type="match status" value="1"/>
</dbReference>
<evidence type="ECO:0000256" key="5">
    <source>
        <dbReference type="ARBA" id="ARBA00023136"/>
    </source>
</evidence>
<evidence type="ECO:0000256" key="2">
    <source>
        <dbReference type="ARBA" id="ARBA00022475"/>
    </source>
</evidence>
<dbReference type="GO" id="GO:0005886">
    <property type="term" value="C:plasma membrane"/>
    <property type="evidence" value="ECO:0007669"/>
    <property type="project" value="UniProtKB-SubCell"/>
</dbReference>
<evidence type="ECO:0000256" key="8">
    <source>
        <dbReference type="SAM" id="SignalP"/>
    </source>
</evidence>
<comment type="similarity">
    <text evidence="6">Belongs to the exbB/tolQ family.</text>
</comment>
<keyword evidence="2" id="KW-1003">Cell membrane</keyword>
<dbReference type="GO" id="GO:0017038">
    <property type="term" value="P:protein import"/>
    <property type="evidence" value="ECO:0007669"/>
    <property type="project" value="TreeGrafter"/>
</dbReference>
<evidence type="ECO:0000256" key="6">
    <source>
        <dbReference type="RuleBase" id="RU004057"/>
    </source>
</evidence>
<evidence type="ECO:0000256" key="3">
    <source>
        <dbReference type="ARBA" id="ARBA00022692"/>
    </source>
</evidence>
<organism evidence="10 11">
    <name type="scientific">Uabimicrobium amorphum</name>
    <dbReference type="NCBI Taxonomy" id="2596890"/>
    <lineage>
        <taxon>Bacteria</taxon>
        <taxon>Pseudomonadati</taxon>
        <taxon>Planctomycetota</taxon>
        <taxon>Candidatus Uabimicrobiia</taxon>
        <taxon>Candidatus Uabimicrobiales</taxon>
        <taxon>Candidatus Uabimicrobiaceae</taxon>
        <taxon>Candidatus Uabimicrobium</taxon>
    </lineage>
</organism>
<dbReference type="OrthoDB" id="9809716at2"/>
<keyword evidence="11" id="KW-1185">Reference proteome</keyword>
<keyword evidence="8" id="KW-0732">Signal</keyword>
<evidence type="ECO:0000256" key="1">
    <source>
        <dbReference type="ARBA" id="ARBA00004651"/>
    </source>
</evidence>
<keyword evidence="5 7" id="KW-0472">Membrane</keyword>
<sequence length="243" mass="26712">MSSKKLLWTTILLIMSLFCASSLLIAQDDAGIEGEFQDDYTLWGLIKVSGPIGWLIILLSVATLALAIEHLVSLRRDKLIPPDLLQEIEDLFEEEAYEEVMETCAAEPGYFTNVIGAALPRVNSGYDSMMEAVHSISEEESVKLQQKISWMQLISAVAPMLGLLGTVTGMIGAFSQIATMSGAPKPKDLAKGIYQALVTTCLGLIVAIPAIACYFYFRNKVVRISMEINGISEELLERFRQDA</sequence>
<keyword evidence="3 7" id="KW-0812">Transmembrane</keyword>
<dbReference type="InterPro" id="IPR002898">
    <property type="entry name" value="MotA_ExbB_proton_chnl"/>
</dbReference>
<keyword evidence="4 7" id="KW-1133">Transmembrane helix</keyword>
<dbReference type="RefSeq" id="WP_151967863.1">
    <property type="nucleotide sequence ID" value="NZ_AP019860.1"/>
</dbReference>